<comment type="caution">
    <text evidence="8">The sequence shown here is derived from an EMBL/GenBank/DDBJ whole genome shotgun (WGS) entry which is preliminary data.</text>
</comment>
<reference evidence="9" key="1">
    <citation type="submission" date="2017-09" db="EMBL/GenBank/DDBJ databases">
        <title>Depth-based differentiation of microbial function through sediment-hosted aquifers and enrichment of novel symbionts in the deep terrestrial subsurface.</title>
        <authorList>
            <person name="Probst A.J."/>
            <person name="Ladd B."/>
            <person name="Jarett J.K."/>
            <person name="Geller-Mcgrath D.E."/>
            <person name="Sieber C.M.K."/>
            <person name="Emerson J.B."/>
            <person name="Anantharaman K."/>
            <person name="Thomas B.C."/>
            <person name="Malmstrom R."/>
            <person name="Stieglmeier M."/>
            <person name="Klingl A."/>
            <person name="Woyke T."/>
            <person name="Ryan C.M."/>
            <person name="Banfield J.F."/>
        </authorList>
    </citation>
    <scope>NUCLEOTIDE SEQUENCE [LARGE SCALE GENOMIC DNA]</scope>
</reference>
<evidence type="ECO:0000259" key="7">
    <source>
        <dbReference type="Pfam" id="PF13396"/>
    </source>
</evidence>
<evidence type="ECO:0000256" key="6">
    <source>
        <dbReference type="SAM" id="Phobius"/>
    </source>
</evidence>
<dbReference type="InterPro" id="IPR027379">
    <property type="entry name" value="CLS_N"/>
</dbReference>
<organism evidence="8 9">
    <name type="scientific">Candidatus Portnoybacteria bacterium CG06_land_8_20_14_3_00_39_12</name>
    <dbReference type="NCBI Taxonomy" id="1974809"/>
    <lineage>
        <taxon>Bacteria</taxon>
        <taxon>Candidatus Portnoyibacteriota</taxon>
    </lineage>
</organism>
<feature type="transmembrane region" description="Helical" evidence="6">
    <location>
        <begin position="30"/>
        <end position="49"/>
    </location>
</feature>
<evidence type="ECO:0000256" key="5">
    <source>
        <dbReference type="ARBA" id="ARBA00023136"/>
    </source>
</evidence>
<protein>
    <recommendedName>
        <fullName evidence="7">Cardiolipin synthase N-terminal domain-containing protein</fullName>
    </recommendedName>
</protein>
<gene>
    <name evidence="8" type="ORF">COS76_02705</name>
</gene>
<comment type="subcellular location">
    <subcellularLocation>
        <location evidence="1">Cell membrane</location>
        <topology evidence="1">Multi-pass membrane protein</topology>
    </subcellularLocation>
</comment>
<dbReference type="Pfam" id="PF13396">
    <property type="entry name" value="PLDc_N"/>
    <property type="match status" value="1"/>
</dbReference>
<sequence>MAKLFLLFPSALYLLAKVAGELGGASVGVMVGFYLIALLFFVFWIWMLVDCAKRNFDQKTLWIVLLLVLGWVGAIAYFFAVKRKTGKVATPQAV</sequence>
<keyword evidence="4 6" id="KW-1133">Transmembrane helix</keyword>
<keyword evidence="3 6" id="KW-0812">Transmembrane</keyword>
<evidence type="ECO:0000256" key="1">
    <source>
        <dbReference type="ARBA" id="ARBA00004651"/>
    </source>
</evidence>
<evidence type="ECO:0000256" key="2">
    <source>
        <dbReference type="ARBA" id="ARBA00022475"/>
    </source>
</evidence>
<proteinExistence type="predicted"/>
<keyword evidence="5 6" id="KW-0472">Membrane</keyword>
<dbReference type="GO" id="GO:0005886">
    <property type="term" value="C:plasma membrane"/>
    <property type="evidence" value="ECO:0007669"/>
    <property type="project" value="UniProtKB-SubCell"/>
</dbReference>
<feature type="transmembrane region" description="Helical" evidence="6">
    <location>
        <begin position="61"/>
        <end position="80"/>
    </location>
</feature>
<evidence type="ECO:0000313" key="9">
    <source>
        <dbReference type="Proteomes" id="UP000228775"/>
    </source>
</evidence>
<dbReference type="Proteomes" id="UP000228775">
    <property type="component" value="Unassembled WGS sequence"/>
</dbReference>
<feature type="domain" description="Cardiolipin synthase N-terminal" evidence="7">
    <location>
        <begin position="42"/>
        <end position="80"/>
    </location>
</feature>
<name>A0A2M7AWQ8_9BACT</name>
<evidence type="ECO:0000256" key="3">
    <source>
        <dbReference type="ARBA" id="ARBA00022692"/>
    </source>
</evidence>
<accession>A0A2M7AWQ8</accession>
<evidence type="ECO:0000313" key="8">
    <source>
        <dbReference type="EMBL" id="PIU75068.1"/>
    </source>
</evidence>
<dbReference type="EMBL" id="PEVY01000056">
    <property type="protein sequence ID" value="PIU75068.1"/>
    <property type="molecule type" value="Genomic_DNA"/>
</dbReference>
<dbReference type="AlphaFoldDB" id="A0A2M7AWQ8"/>
<evidence type="ECO:0000256" key="4">
    <source>
        <dbReference type="ARBA" id="ARBA00022989"/>
    </source>
</evidence>
<keyword evidence="2" id="KW-1003">Cell membrane</keyword>